<evidence type="ECO:0000313" key="2">
    <source>
        <dbReference type="EMBL" id="CEK95537.1"/>
    </source>
</evidence>
<dbReference type="EMBL" id="HACG01048669">
    <property type="protein sequence ID" value="CEK95534.1"/>
    <property type="molecule type" value="Transcribed_RNA"/>
</dbReference>
<accession>A0A0B7BRN0</accession>
<reference evidence="2" key="1">
    <citation type="submission" date="2014-12" db="EMBL/GenBank/DDBJ databases">
        <title>Insight into the proteome of Arion vulgaris.</title>
        <authorList>
            <person name="Aradska J."/>
            <person name="Bulat T."/>
            <person name="Smidak R."/>
            <person name="Sarate P."/>
            <person name="Gangsoo J."/>
            <person name="Sialana F."/>
            <person name="Bilban M."/>
            <person name="Lubec G."/>
        </authorList>
    </citation>
    <scope>NUCLEOTIDE SEQUENCE</scope>
    <source>
        <tissue evidence="2">Skin</tissue>
    </source>
</reference>
<evidence type="ECO:0000313" key="1">
    <source>
        <dbReference type="EMBL" id="CEK95534.1"/>
    </source>
</evidence>
<gene>
    <name evidence="2" type="primary">ORF207465</name>
    <name evidence="1" type="synonym">ORF207457</name>
</gene>
<name>A0A0B7BRN0_9EUPU</name>
<protein>
    <submittedName>
        <fullName evidence="2">Uncharacterized protein</fullName>
    </submittedName>
</protein>
<dbReference type="AlphaFoldDB" id="A0A0B7BRN0"/>
<organism evidence="2">
    <name type="scientific">Arion vulgaris</name>
    <dbReference type="NCBI Taxonomy" id="1028688"/>
    <lineage>
        <taxon>Eukaryota</taxon>
        <taxon>Metazoa</taxon>
        <taxon>Spiralia</taxon>
        <taxon>Lophotrochozoa</taxon>
        <taxon>Mollusca</taxon>
        <taxon>Gastropoda</taxon>
        <taxon>Heterobranchia</taxon>
        <taxon>Euthyneura</taxon>
        <taxon>Panpulmonata</taxon>
        <taxon>Eupulmonata</taxon>
        <taxon>Stylommatophora</taxon>
        <taxon>Helicina</taxon>
        <taxon>Arionoidea</taxon>
        <taxon>Arionidae</taxon>
        <taxon>Arion</taxon>
    </lineage>
</organism>
<dbReference type="EMBL" id="HACG01048672">
    <property type="protein sequence ID" value="CEK95537.1"/>
    <property type="molecule type" value="Transcribed_RNA"/>
</dbReference>
<sequence length="80" mass="9553">GKRDRGRHRDKIQDCLESRFGDGLYQKQKDVERYDRLRQPAQHMMMIRTNLFVCYVWELKSFSAEAPYQLCHHIRGPANG</sequence>
<feature type="non-terminal residue" evidence="2">
    <location>
        <position position="1"/>
    </location>
</feature>
<proteinExistence type="predicted"/>